<dbReference type="PROSITE" id="PS50043">
    <property type="entry name" value="HTH_LUXR_2"/>
    <property type="match status" value="1"/>
</dbReference>
<dbReference type="CDD" id="cd06170">
    <property type="entry name" value="LuxR_C_like"/>
    <property type="match status" value="1"/>
</dbReference>
<organism evidence="4 5">
    <name type="scientific">Kribbella capetownensis</name>
    <dbReference type="NCBI Taxonomy" id="1572659"/>
    <lineage>
        <taxon>Bacteria</taxon>
        <taxon>Bacillati</taxon>
        <taxon>Actinomycetota</taxon>
        <taxon>Actinomycetes</taxon>
        <taxon>Propionibacteriales</taxon>
        <taxon>Kribbellaceae</taxon>
        <taxon>Kribbella</taxon>
    </lineage>
</organism>
<comment type="caution">
    <text evidence="4">The sequence shown here is derived from an EMBL/GenBank/DDBJ whole genome shotgun (WGS) entry which is preliminary data.</text>
</comment>
<dbReference type="Gene3D" id="1.10.10.10">
    <property type="entry name" value="Winged helix-like DNA-binding domain superfamily/Winged helix DNA-binding domain"/>
    <property type="match status" value="1"/>
</dbReference>
<dbReference type="InterPro" id="IPR027417">
    <property type="entry name" value="P-loop_NTPase"/>
</dbReference>
<dbReference type="InterPro" id="IPR041664">
    <property type="entry name" value="AAA_16"/>
</dbReference>
<accession>A0A4R0JML0</accession>
<dbReference type="GO" id="GO:0005524">
    <property type="term" value="F:ATP binding"/>
    <property type="evidence" value="ECO:0007669"/>
    <property type="project" value="UniProtKB-KW"/>
</dbReference>
<name>A0A4R0JML0_9ACTN</name>
<dbReference type="InterPro" id="IPR000792">
    <property type="entry name" value="Tscrpt_reg_LuxR_C"/>
</dbReference>
<dbReference type="InterPro" id="IPR036388">
    <property type="entry name" value="WH-like_DNA-bd_sf"/>
</dbReference>
<reference evidence="4 5" key="1">
    <citation type="submission" date="2019-02" db="EMBL/GenBank/DDBJ databases">
        <title>Kribbella capetownensis sp. nov. and Kribbella speibonae sp. nov., isolated from soil.</title>
        <authorList>
            <person name="Curtis S.M."/>
            <person name="Norton I."/>
            <person name="Everest G.J."/>
            <person name="Meyers P.R."/>
        </authorList>
    </citation>
    <scope>NUCLEOTIDE SEQUENCE [LARGE SCALE GENOMIC DNA]</scope>
    <source>
        <strain evidence="4 5">YM53</strain>
    </source>
</reference>
<dbReference type="InterPro" id="IPR011990">
    <property type="entry name" value="TPR-like_helical_dom_sf"/>
</dbReference>
<proteinExistence type="predicted"/>
<dbReference type="GO" id="GO:0005737">
    <property type="term" value="C:cytoplasm"/>
    <property type="evidence" value="ECO:0007669"/>
    <property type="project" value="TreeGrafter"/>
</dbReference>
<evidence type="ECO:0000259" key="3">
    <source>
        <dbReference type="PROSITE" id="PS50043"/>
    </source>
</evidence>
<evidence type="ECO:0000256" key="1">
    <source>
        <dbReference type="ARBA" id="ARBA00022741"/>
    </source>
</evidence>
<feature type="domain" description="HTH luxR-type" evidence="3">
    <location>
        <begin position="874"/>
        <end position="939"/>
    </location>
</feature>
<evidence type="ECO:0000313" key="5">
    <source>
        <dbReference type="Proteomes" id="UP000293342"/>
    </source>
</evidence>
<dbReference type="RefSeq" id="WP_131515977.1">
    <property type="nucleotide sequence ID" value="NZ_SJKD01000005.1"/>
</dbReference>
<dbReference type="InterPro" id="IPR016032">
    <property type="entry name" value="Sig_transdc_resp-reg_C-effctor"/>
</dbReference>
<dbReference type="GO" id="GO:0003677">
    <property type="term" value="F:DNA binding"/>
    <property type="evidence" value="ECO:0007669"/>
    <property type="project" value="InterPro"/>
</dbReference>
<keyword evidence="1" id="KW-0547">Nucleotide-binding</keyword>
<dbReference type="SUPFAM" id="SSF46894">
    <property type="entry name" value="C-terminal effector domain of the bipartite response regulators"/>
    <property type="match status" value="1"/>
</dbReference>
<dbReference type="PANTHER" id="PTHR16305:SF35">
    <property type="entry name" value="TRANSCRIPTIONAL ACTIVATOR DOMAIN"/>
    <property type="match status" value="1"/>
</dbReference>
<keyword evidence="2" id="KW-0067">ATP-binding</keyword>
<dbReference type="GO" id="GO:0006355">
    <property type="term" value="P:regulation of DNA-templated transcription"/>
    <property type="evidence" value="ECO:0007669"/>
    <property type="project" value="InterPro"/>
</dbReference>
<dbReference type="PRINTS" id="PR00038">
    <property type="entry name" value="HTHLUXR"/>
</dbReference>
<keyword evidence="5" id="KW-1185">Reference proteome</keyword>
<dbReference type="Proteomes" id="UP000293342">
    <property type="component" value="Unassembled WGS sequence"/>
</dbReference>
<dbReference type="Gene3D" id="3.40.50.300">
    <property type="entry name" value="P-loop containing nucleotide triphosphate hydrolases"/>
    <property type="match status" value="1"/>
</dbReference>
<dbReference type="SMART" id="SM00421">
    <property type="entry name" value="HTH_LUXR"/>
    <property type="match status" value="1"/>
</dbReference>
<dbReference type="PANTHER" id="PTHR16305">
    <property type="entry name" value="TESTICULAR SOLUBLE ADENYLYL CYCLASE"/>
    <property type="match status" value="1"/>
</dbReference>
<dbReference type="Pfam" id="PF13191">
    <property type="entry name" value="AAA_16"/>
    <property type="match status" value="1"/>
</dbReference>
<protein>
    <recommendedName>
        <fullName evidence="3">HTH luxR-type domain-containing protein</fullName>
    </recommendedName>
</protein>
<dbReference type="Gene3D" id="1.25.40.10">
    <property type="entry name" value="Tetratricopeptide repeat domain"/>
    <property type="match status" value="2"/>
</dbReference>
<evidence type="ECO:0000256" key="2">
    <source>
        <dbReference type="ARBA" id="ARBA00022840"/>
    </source>
</evidence>
<dbReference type="GO" id="GO:0004016">
    <property type="term" value="F:adenylate cyclase activity"/>
    <property type="evidence" value="ECO:0007669"/>
    <property type="project" value="TreeGrafter"/>
</dbReference>
<sequence length="942" mass="100048">MKARASDLFVGRAGELEALEGALDAARAHRGATVLIAGEAGIGKTRLTSELSARARDAGFEVLLGRSIDLVGTELPYQPFAQALRPVGALPRADGRQFRVFEHILGVLTERAESAPVLLVLEDLHWADISTLDLVVYLAQYVDDRPVLLVGTYRADERSSAERMLRLANGVRRSGSALLVDLGPLDRDDLAALVAAYAVPPRTAAIADAIVVRSDGNPFFAQELIAAAGDGGLPRGLRELLLQRVDRLDQRARAVVRIASAAGREVGYALLRAVAVMPEQDVRAALRQAVEHGVLVAEPATSSFRFRHALLAEAVYATLLPGEREEIHEHLAEELARSGAAAPAELAPHWAAAGRAAEALAASVAAAREAVSVAGLAEARAHLERAISLWPAVANAAEVAGSDLGGLCSWAAELASETGEGPRAVELARQAIGLAGVGDRRRAALLHVRLGEYLHEIGSDLSGLAALERAVELAPAEPSSDRAYVVASLAGGLMVAWRHAASVRLAEEALALARDAGAGEALVRALTVRGADLVYLGRTEEGLTDLGEALRLAEEIGERVGLDPVYVNVTDALTMLGRLRESVQVGRQGLEAIHRYGVDSAVLVSNLIEALFALGEWDEADALSTAALRSTMASYPYMLLMLRADLEVGRGDFVAAREHLDAALETLRPDRGLGIYDVCLAELALWERRWTDAVDHTNAALESMGSVEAAQLRVWFCAKGLRAQADLAAVARTRRVADAERSVLDRADQLIAVARRAAEDAAPVTPVSSAWLGLAEAEYERSRGVAGPGLWADAADRWAHLDRAPLTAYCQWRQAEALVTAGGSRAEASIPARSAYQVAVRIGARPLQRELELLAELARLRIATPPAEAEPAGGLDEVLGLTAREAEVLTLLSHGCTDREIAATLVISVRTVGVHVSHILRKLGAANRIEAAAIAHRMSGHS</sequence>
<dbReference type="SUPFAM" id="SSF48452">
    <property type="entry name" value="TPR-like"/>
    <property type="match status" value="1"/>
</dbReference>
<evidence type="ECO:0000313" key="4">
    <source>
        <dbReference type="EMBL" id="TCC47919.1"/>
    </source>
</evidence>
<dbReference type="Pfam" id="PF00196">
    <property type="entry name" value="GerE"/>
    <property type="match status" value="1"/>
</dbReference>
<dbReference type="EMBL" id="SJKD01000005">
    <property type="protein sequence ID" value="TCC47919.1"/>
    <property type="molecule type" value="Genomic_DNA"/>
</dbReference>
<dbReference type="OrthoDB" id="5476461at2"/>
<dbReference type="SUPFAM" id="SSF52540">
    <property type="entry name" value="P-loop containing nucleoside triphosphate hydrolases"/>
    <property type="match status" value="1"/>
</dbReference>
<gene>
    <name evidence="4" type="ORF">E0H75_24595</name>
</gene>
<dbReference type="AlphaFoldDB" id="A0A4R0JML0"/>